<evidence type="ECO:0000313" key="1">
    <source>
        <dbReference type="EMBL" id="KAJ8994448.1"/>
    </source>
</evidence>
<sequence>MNGWLVGWTDATRWHGMRGPQHLTGGDAGLGMRDIGDFQAVDPGAAALCQTQTRSACVQWSKSAGYLTMAVLKAMLHPTTTYQKESRFVNTANSLYLCINMTCRPEHNKWPTSWAI</sequence>
<gene>
    <name evidence="1" type="ORF">HRR80_9613</name>
</gene>
<reference evidence="1" key="1">
    <citation type="submission" date="2023-01" db="EMBL/GenBank/DDBJ databases">
        <title>Exophiala dermititidis isolated from Cystic Fibrosis Patient.</title>
        <authorList>
            <person name="Kurbessoian T."/>
            <person name="Crocker A."/>
            <person name="Murante D."/>
            <person name="Hogan D.A."/>
            <person name="Stajich J.E."/>
        </authorList>
    </citation>
    <scope>NUCLEOTIDE SEQUENCE</scope>
    <source>
        <strain evidence="1">Ex8</strain>
    </source>
</reference>
<organism evidence="1 2">
    <name type="scientific">Exophiala dermatitidis</name>
    <name type="common">Black yeast-like fungus</name>
    <name type="synonym">Wangiella dermatitidis</name>
    <dbReference type="NCBI Taxonomy" id="5970"/>
    <lineage>
        <taxon>Eukaryota</taxon>
        <taxon>Fungi</taxon>
        <taxon>Dikarya</taxon>
        <taxon>Ascomycota</taxon>
        <taxon>Pezizomycotina</taxon>
        <taxon>Eurotiomycetes</taxon>
        <taxon>Chaetothyriomycetidae</taxon>
        <taxon>Chaetothyriales</taxon>
        <taxon>Herpotrichiellaceae</taxon>
        <taxon>Exophiala</taxon>
    </lineage>
</organism>
<proteinExistence type="predicted"/>
<protein>
    <submittedName>
        <fullName evidence="1">Uncharacterized protein</fullName>
    </submittedName>
</protein>
<comment type="caution">
    <text evidence="1">The sequence shown here is derived from an EMBL/GenBank/DDBJ whole genome shotgun (WGS) entry which is preliminary data.</text>
</comment>
<evidence type="ECO:0000313" key="2">
    <source>
        <dbReference type="Proteomes" id="UP001161757"/>
    </source>
</evidence>
<dbReference type="AlphaFoldDB" id="A0AAN6F0A4"/>
<name>A0AAN6F0A4_EXODE</name>
<accession>A0AAN6F0A4</accession>
<dbReference type="Proteomes" id="UP001161757">
    <property type="component" value="Unassembled WGS sequence"/>
</dbReference>
<dbReference type="EMBL" id="JAJGCB010000002">
    <property type="protein sequence ID" value="KAJ8994448.1"/>
    <property type="molecule type" value="Genomic_DNA"/>
</dbReference>